<evidence type="ECO:0000256" key="6">
    <source>
        <dbReference type="ARBA" id="ARBA00037980"/>
    </source>
</evidence>
<dbReference type="InterPro" id="IPR025980">
    <property type="entry name" value="ATP-Sase_PUA-like_dom"/>
</dbReference>
<evidence type="ECO:0000259" key="10">
    <source>
        <dbReference type="Pfam" id="PF14306"/>
    </source>
</evidence>
<dbReference type="InterPro" id="IPR014729">
    <property type="entry name" value="Rossmann-like_a/b/a_fold"/>
</dbReference>
<keyword evidence="3 8" id="KW-0548">Nucleotidyltransferase</keyword>
<dbReference type="SUPFAM" id="SSF52374">
    <property type="entry name" value="Nucleotidylyl transferase"/>
    <property type="match status" value="1"/>
</dbReference>
<protein>
    <recommendedName>
        <fullName evidence="8">Sulfate adenylyltransferase</fullName>
        <ecNumber evidence="8">2.7.7.4</ecNumber>
    </recommendedName>
    <alternativeName>
        <fullName evidence="8">ATP-sulfurylase</fullName>
    </alternativeName>
    <alternativeName>
        <fullName evidence="8">Sulfate adenylate transferase</fullName>
        <shortName evidence="8">SAT</shortName>
    </alternativeName>
</protein>
<dbReference type="PANTHER" id="PTHR43509:SF1">
    <property type="entry name" value="SULFATE ADENYLYLTRANSFERASE"/>
    <property type="match status" value="1"/>
</dbReference>
<dbReference type="NCBIfam" id="NF003166">
    <property type="entry name" value="PRK04149.1"/>
    <property type="match status" value="1"/>
</dbReference>
<dbReference type="InterPro" id="IPR024951">
    <property type="entry name" value="Sulfurylase_cat_dom"/>
</dbReference>
<dbReference type="Pfam" id="PF01747">
    <property type="entry name" value="ATP-sulfurylase"/>
    <property type="match status" value="1"/>
</dbReference>
<dbReference type="EMBL" id="SOEG01000017">
    <property type="protein sequence ID" value="TDX50982.1"/>
    <property type="molecule type" value="Genomic_DNA"/>
</dbReference>
<dbReference type="Gene3D" id="3.10.400.10">
    <property type="entry name" value="Sulfate adenylyltransferase"/>
    <property type="match status" value="1"/>
</dbReference>
<dbReference type="InterPro" id="IPR020792">
    <property type="entry name" value="SO4_adenylyltransferase_pro"/>
</dbReference>
<dbReference type="STRING" id="926561.GCA_000379025_02095"/>
<organism evidence="11 12">
    <name type="scientific">Orenia marismortui</name>
    <dbReference type="NCBI Taxonomy" id="46469"/>
    <lineage>
        <taxon>Bacteria</taxon>
        <taxon>Bacillati</taxon>
        <taxon>Bacillota</taxon>
        <taxon>Clostridia</taxon>
        <taxon>Halanaerobiales</taxon>
        <taxon>Halobacteroidaceae</taxon>
        <taxon>Orenia</taxon>
    </lineage>
</organism>
<evidence type="ECO:0000256" key="8">
    <source>
        <dbReference type="HAMAP-Rule" id="MF_00066"/>
    </source>
</evidence>
<dbReference type="SUPFAM" id="SSF88697">
    <property type="entry name" value="PUA domain-like"/>
    <property type="match status" value="1"/>
</dbReference>
<keyword evidence="12" id="KW-1185">Reference proteome</keyword>
<evidence type="ECO:0000313" key="11">
    <source>
        <dbReference type="EMBL" id="TDX50982.1"/>
    </source>
</evidence>
<dbReference type="InterPro" id="IPR002650">
    <property type="entry name" value="Sulphate_adenylyltransferase"/>
</dbReference>
<dbReference type="NCBIfam" id="TIGR00339">
    <property type="entry name" value="sopT"/>
    <property type="match status" value="1"/>
</dbReference>
<keyword evidence="4 8" id="KW-0547">Nucleotide-binding</keyword>
<dbReference type="AlphaFoldDB" id="A0A4R8GXL1"/>
<evidence type="ECO:0000256" key="3">
    <source>
        <dbReference type="ARBA" id="ARBA00022695"/>
    </source>
</evidence>
<dbReference type="Pfam" id="PF14306">
    <property type="entry name" value="PUA_2"/>
    <property type="match status" value="1"/>
</dbReference>
<keyword evidence="2 8" id="KW-0808">Transferase</keyword>
<name>A0A4R8GXL1_9FIRM</name>
<evidence type="ECO:0000256" key="7">
    <source>
        <dbReference type="ARBA" id="ARBA00049370"/>
    </source>
</evidence>
<sequence>MSIEAHGGKLVNRVLEGKEREDLLKKAIEMPQLKLSVRDLTEAENIAIGLYSPLEGFMNQDDYIEVVEEMHLINGLAWTIPIVLGVSKEESESLKIGQDIALTDSEGTVYAVLHLEDKYEYNQEKEAEWVYKTTDIEHPGVAKIYERGKVLLGGKISLLRRIQHKLFNEYRLDPKDVRELIEEQGWKRVVGFQTRNPIHRAHEYIQKCALEICDALLLTPLVGETKGTDVPVEYRIESYEVVMDKIYPQNRTDLAVFPAAMRYAGPREAVFHALCRKNYGCTHFIVGRDHAGVGDYYGTYEAQEIFDNFKAEEIGIEPLCFEHAFYCKECESMATAKTCPHSQEAHIFLSGTKVRGLLKEGKKPPKEMTRPEVADVLIRGMAR</sequence>
<dbReference type="Proteomes" id="UP000295832">
    <property type="component" value="Unassembled WGS sequence"/>
</dbReference>
<dbReference type="PANTHER" id="PTHR43509">
    <property type="match status" value="1"/>
</dbReference>
<evidence type="ECO:0000256" key="2">
    <source>
        <dbReference type="ARBA" id="ARBA00022679"/>
    </source>
</evidence>
<dbReference type="EC" id="2.7.7.4" evidence="8"/>
<gene>
    <name evidence="8" type="primary">sat</name>
    <name evidence="11" type="ORF">C7959_11764</name>
</gene>
<dbReference type="CDD" id="cd00517">
    <property type="entry name" value="ATPS"/>
    <property type="match status" value="1"/>
</dbReference>
<comment type="caution">
    <text evidence="11">The sequence shown here is derived from an EMBL/GenBank/DDBJ whole genome shotgun (WGS) entry which is preliminary data.</text>
</comment>
<comment type="catalytic activity">
    <reaction evidence="7 8">
        <text>sulfate + ATP + H(+) = adenosine 5'-phosphosulfate + diphosphate</text>
        <dbReference type="Rhea" id="RHEA:18133"/>
        <dbReference type="ChEBI" id="CHEBI:15378"/>
        <dbReference type="ChEBI" id="CHEBI:16189"/>
        <dbReference type="ChEBI" id="CHEBI:30616"/>
        <dbReference type="ChEBI" id="CHEBI:33019"/>
        <dbReference type="ChEBI" id="CHEBI:58243"/>
        <dbReference type="EC" id="2.7.7.4"/>
    </reaction>
</comment>
<dbReference type="RefSeq" id="WP_134117277.1">
    <property type="nucleotide sequence ID" value="NZ_SOEG01000017.1"/>
</dbReference>
<dbReference type="UniPathway" id="UPA00140">
    <property type="reaction ID" value="UER00204"/>
</dbReference>
<feature type="domain" description="ATP-sulfurylase PUA-like" evidence="10">
    <location>
        <begin position="3"/>
        <end position="160"/>
    </location>
</feature>
<dbReference type="GO" id="GO:0000103">
    <property type="term" value="P:sulfate assimilation"/>
    <property type="evidence" value="ECO:0007669"/>
    <property type="project" value="UniProtKB-UniRule"/>
</dbReference>
<dbReference type="GO" id="GO:0070814">
    <property type="term" value="P:hydrogen sulfide biosynthetic process"/>
    <property type="evidence" value="ECO:0007669"/>
    <property type="project" value="UniProtKB-UniRule"/>
</dbReference>
<evidence type="ECO:0000256" key="4">
    <source>
        <dbReference type="ARBA" id="ARBA00022741"/>
    </source>
</evidence>
<dbReference type="Gene3D" id="3.40.50.620">
    <property type="entry name" value="HUPs"/>
    <property type="match status" value="1"/>
</dbReference>
<dbReference type="InterPro" id="IPR015947">
    <property type="entry name" value="PUA-like_sf"/>
</dbReference>
<reference evidence="11 12" key="1">
    <citation type="submission" date="2019-03" db="EMBL/GenBank/DDBJ databases">
        <title>Subsurface microbial communities from deep shales in Ohio and West Virginia, USA.</title>
        <authorList>
            <person name="Wrighton K."/>
        </authorList>
    </citation>
    <scope>NUCLEOTIDE SEQUENCE [LARGE SCALE GENOMIC DNA]</scope>
    <source>
        <strain evidence="11 12">MSL 6dP</strain>
    </source>
</reference>
<feature type="domain" description="Sulphate adenylyltransferase catalytic" evidence="9">
    <location>
        <begin position="169"/>
        <end position="379"/>
    </location>
</feature>
<accession>A0A4R8GXL1</accession>
<proteinExistence type="inferred from homology"/>
<keyword evidence="5 8" id="KW-0067">ATP-binding</keyword>
<dbReference type="GO" id="GO:0005524">
    <property type="term" value="F:ATP binding"/>
    <property type="evidence" value="ECO:0007669"/>
    <property type="project" value="UniProtKB-KW"/>
</dbReference>
<evidence type="ECO:0000256" key="5">
    <source>
        <dbReference type="ARBA" id="ARBA00022840"/>
    </source>
</evidence>
<dbReference type="GO" id="GO:0004781">
    <property type="term" value="F:sulfate adenylyltransferase (ATP) activity"/>
    <property type="evidence" value="ECO:0007669"/>
    <property type="project" value="UniProtKB-UniRule"/>
</dbReference>
<comment type="similarity">
    <text evidence="6 8">Belongs to the sulfate adenylyltransferase family.</text>
</comment>
<comment type="pathway">
    <text evidence="1 8">Sulfur metabolism; hydrogen sulfide biosynthesis; sulfite from sulfate: step 1/3.</text>
</comment>
<evidence type="ECO:0000313" key="12">
    <source>
        <dbReference type="Proteomes" id="UP000295832"/>
    </source>
</evidence>
<evidence type="ECO:0000259" key="9">
    <source>
        <dbReference type="Pfam" id="PF01747"/>
    </source>
</evidence>
<dbReference type="HAMAP" id="MF_00066">
    <property type="entry name" value="Sulf_adenylyltr"/>
    <property type="match status" value="1"/>
</dbReference>
<evidence type="ECO:0000256" key="1">
    <source>
        <dbReference type="ARBA" id="ARBA00005048"/>
    </source>
</evidence>